<protein>
    <submittedName>
        <fullName evidence="2">ABC-2 family transporter protein</fullName>
    </submittedName>
</protein>
<dbReference type="Proteomes" id="UP001139493">
    <property type="component" value="Unassembled WGS sequence"/>
</dbReference>
<keyword evidence="1" id="KW-0812">Transmembrane</keyword>
<feature type="transmembrane region" description="Helical" evidence="1">
    <location>
        <begin position="146"/>
        <end position="167"/>
    </location>
</feature>
<evidence type="ECO:0000313" key="3">
    <source>
        <dbReference type="Proteomes" id="UP001139493"/>
    </source>
</evidence>
<evidence type="ECO:0000256" key="1">
    <source>
        <dbReference type="SAM" id="Phobius"/>
    </source>
</evidence>
<feature type="transmembrane region" description="Helical" evidence="1">
    <location>
        <begin position="58"/>
        <end position="79"/>
    </location>
</feature>
<feature type="transmembrane region" description="Helical" evidence="1">
    <location>
        <begin position="215"/>
        <end position="236"/>
    </location>
</feature>
<name>A0A9X2JY62_9MICO</name>
<proteinExistence type="predicted"/>
<organism evidence="2 3">
    <name type="scientific">Promicromonospora thailandica</name>
    <dbReference type="NCBI Taxonomy" id="765201"/>
    <lineage>
        <taxon>Bacteria</taxon>
        <taxon>Bacillati</taxon>
        <taxon>Actinomycetota</taxon>
        <taxon>Actinomycetes</taxon>
        <taxon>Micrococcales</taxon>
        <taxon>Promicromonosporaceae</taxon>
        <taxon>Promicromonospora</taxon>
    </lineage>
</organism>
<comment type="caution">
    <text evidence="2">The sequence shown here is derived from an EMBL/GenBank/DDBJ whole genome shotgun (WGS) entry which is preliminary data.</text>
</comment>
<accession>A0A9X2JY62</accession>
<dbReference type="RefSeq" id="WP_275977948.1">
    <property type="nucleotide sequence ID" value="NZ_JAMTCS010000017.1"/>
</dbReference>
<evidence type="ECO:0000313" key="2">
    <source>
        <dbReference type="EMBL" id="MCP2267347.1"/>
    </source>
</evidence>
<dbReference type="EMBL" id="JAMTCS010000017">
    <property type="protein sequence ID" value="MCP2267347.1"/>
    <property type="molecule type" value="Genomic_DNA"/>
</dbReference>
<feature type="transmembrane region" description="Helical" evidence="1">
    <location>
        <begin position="174"/>
        <end position="195"/>
    </location>
</feature>
<sequence>MTGLVWSELVRFAGRAAIGWVAAAMLLHVVLVVALLAAGVDLPTPAVVVGPGTVPVQALGSVALALMAGVLLVTGDAAQGGTRAVLTVEPRRGRVYWSKVAAAGIAVVPGVAVAYALLVSGTYAVGARAEGLGAPSAEIVRELSWGGARTVGLALCAAAAGAALGLLARRWWAVLALVTGGVVADRAAAAAARGTAELPSAWSGLGPALLALPPAQATLALLGSTAAVTLLGAVVFRRRDVP</sequence>
<keyword evidence="3" id="KW-1185">Reference proteome</keyword>
<dbReference type="AlphaFoldDB" id="A0A9X2JY62"/>
<reference evidence="2" key="1">
    <citation type="submission" date="2022-06" db="EMBL/GenBank/DDBJ databases">
        <title>Genomic Encyclopedia of Archaeal and Bacterial Type Strains, Phase II (KMG-II): from individual species to whole genera.</title>
        <authorList>
            <person name="Goeker M."/>
        </authorList>
    </citation>
    <scope>NUCLEOTIDE SEQUENCE</scope>
    <source>
        <strain evidence="2">DSM 26652</strain>
    </source>
</reference>
<feature type="transmembrane region" description="Helical" evidence="1">
    <location>
        <begin position="100"/>
        <end position="126"/>
    </location>
</feature>
<gene>
    <name evidence="2" type="ORF">APR03_004720</name>
</gene>
<feature type="transmembrane region" description="Helical" evidence="1">
    <location>
        <begin position="12"/>
        <end position="38"/>
    </location>
</feature>
<keyword evidence="1" id="KW-1133">Transmembrane helix</keyword>
<keyword evidence="1" id="KW-0472">Membrane</keyword>